<dbReference type="Proteomes" id="UP000782241">
    <property type="component" value="Unassembled WGS sequence"/>
</dbReference>
<dbReference type="InterPro" id="IPR049255">
    <property type="entry name" value="Apc1_N"/>
</dbReference>
<gene>
    <name evidence="8" type="ORF">KAF25_003274</name>
</gene>
<dbReference type="GO" id="GO:0070979">
    <property type="term" value="P:protein K11-linked ubiquitination"/>
    <property type="evidence" value="ECO:0007669"/>
    <property type="project" value="TreeGrafter"/>
</dbReference>
<accession>A0A9P7H2K6</accession>
<evidence type="ECO:0000313" key="9">
    <source>
        <dbReference type="Proteomes" id="UP000782241"/>
    </source>
</evidence>
<keyword evidence="9" id="KW-1185">Reference proteome</keyword>
<dbReference type="GO" id="GO:0005680">
    <property type="term" value="C:anaphase-promoting complex"/>
    <property type="evidence" value="ECO:0007669"/>
    <property type="project" value="InterPro"/>
</dbReference>
<evidence type="ECO:0000256" key="6">
    <source>
        <dbReference type="SAM" id="MobiDB-lite"/>
    </source>
</evidence>
<evidence type="ECO:0000256" key="5">
    <source>
        <dbReference type="ARBA" id="ARBA00023306"/>
    </source>
</evidence>
<proteinExistence type="inferred from homology"/>
<feature type="domain" description="Anaphase-promoting complex subunit 1 N-terminal" evidence="7">
    <location>
        <begin position="76"/>
        <end position="794"/>
    </location>
</feature>
<dbReference type="PANTHER" id="PTHR12827">
    <property type="entry name" value="MEIOTIC CHECKPOINT REGULATOR TSG24 FAMILY MEMBER"/>
    <property type="match status" value="1"/>
</dbReference>
<evidence type="ECO:0000256" key="3">
    <source>
        <dbReference type="ARBA" id="ARBA00022737"/>
    </source>
</evidence>
<evidence type="ECO:0000256" key="2">
    <source>
        <dbReference type="ARBA" id="ARBA00022618"/>
    </source>
</evidence>
<evidence type="ECO:0000256" key="1">
    <source>
        <dbReference type="ARBA" id="ARBA00010547"/>
    </source>
</evidence>
<keyword evidence="5" id="KW-0131">Cell cycle</keyword>
<feature type="region of interest" description="Disordered" evidence="6">
    <location>
        <begin position="367"/>
        <end position="446"/>
    </location>
</feature>
<protein>
    <recommendedName>
        <fullName evidence="7">Anaphase-promoting complex subunit 1 N-terminal domain-containing protein</fullName>
    </recommendedName>
</protein>
<comment type="similarity">
    <text evidence="1">Belongs to the APC1 family.</text>
</comment>
<keyword evidence="2" id="KW-0132">Cell division</keyword>
<dbReference type="Pfam" id="PF12859">
    <property type="entry name" value="ANAPC1"/>
    <property type="match status" value="1"/>
</dbReference>
<feature type="region of interest" description="Disordered" evidence="6">
    <location>
        <begin position="1"/>
        <end position="25"/>
    </location>
</feature>
<dbReference type="InterPro" id="IPR011989">
    <property type="entry name" value="ARM-like"/>
</dbReference>
<dbReference type="GO" id="GO:0060090">
    <property type="term" value="F:molecular adaptor activity"/>
    <property type="evidence" value="ECO:0007669"/>
    <property type="project" value="TreeGrafter"/>
</dbReference>
<keyword evidence="3" id="KW-0677">Repeat</keyword>
<dbReference type="EMBL" id="JAGPUO010000009">
    <property type="protein sequence ID" value="KAG5660668.1"/>
    <property type="molecule type" value="Genomic_DNA"/>
</dbReference>
<evidence type="ECO:0000259" key="7">
    <source>
        <dbReference type="Pfam" id="PF12859"/>
    </source>
</evidence>
<dbReference type="PANTHER" id="PTHR12827:SF3">
    <property type="entry name" value="ANAPHASE-PROMOTING COMPLEX SUBUNIT 1"/>
    <property type="match status" value="1"/>
</dbReference>
<comment type="caution">
    <text evidence="8">The sequence shown here is derived from an EMBL/GenBank/DDBJ whole genome shotgun (WGS) entry which is preliminary data.</text>
</comment>
<dbReference type="FunFam" id="1.25.10.10:FF:000531">
    <property type="entry name" value="Negative regulator of mitosis"/>
    <property type="match status" value="1"/>
</dbReference>
<dbReference type="FunFam" id="1.25.10.10:FF:000283">
    <property type="entry name" value="Anaphase-promoting complex subunit 1"/>
    <property type="match status" value="1"/>
</dbReference>
<dbReference type="GO" id="GO:0031145">
    <property type="term" value="P:anaphase-promoting complex-dependent catabolic process"/>
    <property type="evidence" value="ECO:0007669"/>
    <property type="project" value="TreeGrafter"/>
</dbReference>
<reference evidence="8" key="1">
    <citation type="submission" date="2021-04" db="EMBL/GenBank/DDBJ databases">
        <title>Draft genome of Fusarium avenaceum strain F156N33, isolated from an atmospheric sample in Virginia.</title>
        <authorList>
            <person name="Yang S."/>
            <person name="Vinatzer B.A."/>
            <person name="Coleman J."/>
        </authorList>
    </citation>
    <scope>NUCLEOTIDE SEQUENCE</scope>
    <source>
        <strain evidence="8">F156N33</strain>
    </source>
</reference>
<evidence type="ECO:0000256" key="4">
    <source>
        <dbReference type="ARBA" id="ARBA00022776"/>
    </source>
</evidence>
<evidence type="ECO:0000313" key="8">
    <source>
        <dbReference type="EMBL" id="KAG5660668.1"/>
    </source>
</evidence>
<dbReference type="FunFam" id="1.25.10.10:FF:000400">
    <property type="entry name" value="20S cyclosome subunit (APC1/BimE), putative"/>
    <property type="match status" value="1"/>
</dbReference>
<dbReference type="InterPro" id="IPR024990">
    <property type="entry name" value="Apc1"/>
</dbReference>
<dbReference type="Gene3D" id="1.25.10.10">
    <property type="entry name" value="Leucine-rich Repeat Variant"/>
    <property type="match status" value="3"/>
</dbReference>
<sequence length="1989" mass="221686">MSFTFRRAENTAQGSSRLPDAPPLTSPLRTIDQLTYAKAAYGGHRNMATVKSLGLHQPSGLQHAINEQLLPPNPPTTSYTWDISTDDRFDGDLEDEILTTEHCVIWCRGGIFRKTFRFELEKEPVIQALLAYFPTSKDDKSTQDDEAKPDQRPALSKALVVFLKTQAHIYFLSGTSHIVHMPFEVESAFAGPVGVIIQRKQKAESVAPIAFKFPRVPPNSFVSSQLTAFNSSQQTAFSVEGLGKPKALPLRLSSTLDNLWEAPLEQPESRWPRLISLTDPLLELGLVVTDQEPQNGKSLRQTAAKKRSFLDAAEEVLHVEEIKIPGALTQDLSQPLIIAVTINRETSEYTVWRLTYLQHEDPFLARQKDAKSKTARRRSSMPPAFASAPGTPVQPNLRESFGAPLPGKRQRKSERLEKPMIDLVSSLEQQDKEGTGVARRSSRRVSSMLARADLSASHERAIMPDQPLLSSHAGARRHESQGSHVRLSANYAHQIHPSLSSLLAAPFYEGLDEGFHNMGLEDHEFDGLQHEIMFTKLHSVPMNNSNVRYSDQPARIQTKVFILVAPPFAIDGHDQSQLLIGIQDATERRLQLLTLELGIQRAAAKAKNGKKKTPDGATVIATVVDRRHAQNVVDSCKLVDGDHSAILILSESMDGRHELSTQAPWSVLTKISLSLLFVDNTRSLQYRGRVVDRDVTQRKSEVIDFSNGSIVGVRHPRQGGIVDVVDAEGRLHELRIQLEPRSPHVRKILDVCRSILPHALGEHVFAGWLHCMQWMGGHDEPVMDVEWSSMAILLLSLFLSLGRTDSKPLPATRASHRRKRHASGSFSSIRQSENWKFLETTEASNSLGCPTWMMNGGWEWALDNEVEDAASLADNLSAAFISKHVSFAKEYMVSALGETAFGSAGYMPTSIGKSTESRRKVGVDVFMGLHLLLEEEKLDIMTPEFRSPGRADLRVIMCQIARWLKWHDFSATYEAGVQEDIDPRHDSDLNLKPAIPQPPVRPDVISWIQSRLTGDRRVPYITPADVYYAGSQLTEAEKSQDRRWEPILPRTLLFKQFFKFMKPNTSAVQMVEAMRDAGITVLVLDTLPEAVLVPLRDAISLCQPHPPTSWSKDLLELVDRRDISLVLTPGKRPKPSASKILTPTHSATWDYRMLCQSVDESNNVGYDEGEGTERQAVIRSLFKEDRRLNEAQDLLSTNKARLVRLDPNPSWPESEYLEKQKELVTRIATGTLAIPAGRALLYYSLRYPLITQKFHIGGFNLNCIVKPTNTTVGVDKAQFSEEKVCWGFFHQGVAAGLAISPQAQGIDTSWILYNKPGQDLNNRHAGFLLALGLNGHLKDVAKWVAFKYLTPKHTMTSIGLLLGLAASYMGTMDSLITRLLSVHATRMLPRGAAELNLSPLTQTSGIMGIGLLYANSQHRRMSEIMLSEIEHIDEEDEEESLRSECYRLAAGFALGFINLGKGNDLKGLHDMRLTEKLISHATTTKNIEIVHILDRAAAGAVMALALIYMKSEDQVVARKIDIPNSVLQFDYIRPDILLLRTLTKNLIMWSKIEPTFGWIRKNLPRPYRPQFKLQSTTKLQSTDMAFHSIVAGLCFSIALRFSGSASPKVRDLLLYYLDQFMRIAQIPSTASTRPNGNPPYDEELTRTNARMCQDVVALSASIVMAGTGDIPVLRRLRALHGRDDPETPYGSHLAAHLAIGALFLGCGTATFGTSNLAIASLLVSFYPIFPTSVMDNRSHLQALRHFWVLATEQRCLVTKDVLTGQPISVPVQIKMRKNTSTEPVLNRTAPCILPPIDQIASLSTACGPQFWNVELDFSNPEVRAAFGDTQSLYLRRRPPREGAFASTLRALGSDEQGKDPLEWVFGLDGLRGISYAERAVVLERGDDTQHSGTAADARLEMAKGIVDGTDRERLEGARLLFEWASVRDRLRDTNMFDSQETITESAAQREVEGPDEQDATVEDEGVWWMRDSVVESLKGMVWLASREGE</sequence>
<organism evidence="8 9">
    <name type="scientific">Fusarium avenaceum</name>
    <dbReference type="NCBI Taxonomy" id="40199"/>
    <lineage>
        <taxon>Eukaryota</taxon>
        <taxon>Fungi</taxon>
        <taxon>Dikarya</taxon>
        <taxon>Ascomycota</taxon>
        <taxon>Pezizomycotina</taxon>
        <taxon>Sordariomycetes</taxon>
        <taxon>Hypocreomycetidae</taxon>
        <taxon>Hypocreales</taxon>
        <taxon>Nectriaceae</taxon>
        <taxon>Fusarium</taxon>
        <taxon>Fusarium tricinctum species complex</taxon>
    </lineage>
</organism>
<dbReference type="GO" id="GO:0007091">
    <property type="term" value="P:metaphase/anaphase transition of mitotic cell cycle"/>
    <property type="evidence" value="ECO:0007669"/>
    <property type="project" value="TreeGrafter"/>
</dbReference>
<name>A0A9P7H2K6_9HYPO</name>
<dbReference type="GO" id="GO:0051301">
    <property type="term" value="P:cell division"/>
    <property type="evidence" value="ECO:0007669"/>
    <property type="project" value="UniProtKB-KW"/>
</dbReference>
<keyword evidence="4" id="KW-0498">Mitosis</keyword>